<feature type="domain" description="P-type" evidence="18">
    <location>
        <begin position="219"/>
        <end position="270"/>
    </location>
</feature>
<comment type="function">
    <text evidence="14">Essential for the degradation of glycogen in lysosomes. Has highest activity on alpha-1,4-linked glycosidic linkages, but can also hydrolyze alpha-1,6-linked glucans.</text>
</comment>
<evidence type="ECO:0000256" key="13">
    <source>
        <dbReference type="ARBA" id="ARBA00041572"/>
    </source>
</evidence>
<feature type="region of interest" description="Disordered" evidence="17">
    <location>
        <begin position="25"/>
        <end position="50"/>
    </location>
</feature>
<dbReference type="PANTHER" id="PTHR22762">
    <property type="entry name" value="ALPHA-GLUCOSIDASE"/>
    <property type="match status" value="1"/>
</dbReference>
<keyword evidence="9" id="KW-1015">Disulfide bond</keyword>
<dbReference type="AlphaFoldDB" id="A0A9B0TRT0"/>
<dbReference type="SUPFAM" id="SSF51445">
    <property type="entry name" value="(Trans)glycosidases"/>
    <property type="match status" value="1"/>
</dbReference>
<evidence type="ECO:0000256" key="17">
    <source>
        <dbReference type="SAM" id="MobiDB-lite"/>
    </source>
</evidence>
<evidence type="ECO:0000259" key="18">
    <source>
        <dbReference type="PROSITE" id="PS51448"/>
    </source>
</evidence>
<dbReference type="SUPFAM" id="SSF57492">
    <property type="entry name" value="Trefoil"/>
    <property type="match status" value="1"/>
</dbReference>
<dbReference type="RefSeq" id="XP_006869708.1">
    <property type="nucleotide sequence ID" value="XM_006869646.1"/>
</dbReference>
<dbReference type="Pfam" id="PF01055">
    <property type="entry name" value="Glyco_hydro_31_2nd"/>
    <property type="match status" value="1"/>
</dbReference>
<dbReference type="InterPro" id="IPR013780">
    <property type="entry name" value="Glyco_hydro_b"/>
</dbReference>
<dbReference type="SUPFAM" id="SSF51011">
    <property type="entry name" value="Glycosyl hydrolase domain"/>
    <property type="match status" value="1"/>
</dbReference>
<reference evidence="20" key="1">
    <citation type="submission" date="2025-08" db="UniProtKB">
        <authorList>
            <consortium name="RefSeq"/>
        </authorList>
    </citation>
    <scope>IDENTIFICATION</scope>
    <source>
        <tissue evidence="20">Spleen</tissue>
    </source>
</reference>
<evidence type="ECO:0000256" key="15">
    <source>
        <dbReference type="PROSITE-ProRule" id="PRU00779"/>
    </source>
</evidence>
<keyword evidence="12 16" id="KW-0326">Glycosidase</keyword>
<keyword evidence="8" id="KW-0472">Membrane</keyword>
<dbReference type="EC" id="3.2.1.20" evidence="4"/>
<dbReference type="PROSITE" id="PS00129">
    <property type="entry name" value="GLYCOSYL_HYDROL_F31_1"/>
    <property type="match status" value="1"/>
</dbReference>
<keyword evidence="19" id="KW-1185">Reference proteome</keyword>
<evidence type="ECO:0000256" key="9">
    <source>
        <dbReference type="ARBA" id="ARBA00023157"/>
    </source>
</evidence>
<dbReference type="FunFam" id="2.60.40.1180:FF:000005">
    <property type="entry name" value="Maltase-glucoamylase, intestinal"/>
    <property type="match status" value="1"/>
</dbReference>
<dbReference type="Pfam" id="PF00088">
    <property type="entry name" value="Trefoil"/>
    <property type="match status" value="1"/>
</dbReference>
<dbReference type="Gene3D" id="2.60.40.1180">
    <property type="entry name" value="Golgi alpha-mannosidase II"/>
    <property type="match status" value="2"/>
</dbReference>
<dbReference type="FunFam" id="3.20.20.80:FF:000072">
    <property type="entry name" value="lysosomal alpha-glucosidase isoform X2"/>
    <property type="match status" value="1"/>
</dbReference>
<dbReference type="FunFam" id="2.60.40.1180:FF:000001">
    <property type="entry name" value="Maltase-glucoamylase, intestinal"/>
    <property type="match status" value="1"/>
</dbReference>
<dbReference type="GO" id="GO:0007040">
    <property type="term" value="P:lysosome organization"/>
    <property type="evidence" value="ECO:0007669"/>
    <property type="project" value="TreeGrafter"/>
</dbReference>
<keyword evidence="11" id="KW-0458">Lysosome</keyword>
<dbReference type="InterPro" id="IPR000322">
    <property type="entry name" value="Glyco_hydro_31_TIM"/>
</dbReference>
<dbReference type="OrthoDB" id="5839090at2759"/>
<dbReference type="InterPro" id="IPR044913">
    <property type="entry name" value="P_trefoil_dom_sf"/>
</dbReference>
<evidence type="ECO:0000256" key="14">
    <source>
        <dbReference type="ARBA" id="ARBA00045686"/>
    </source>
</evidence>
<keyword evidence="6" id="KW-0732">Signal</keyword>
<dbReference type="PROSITE" id="PS51448">
    <property type="entry name" value="P_TREFOIL_2"/>
    <property type="match status" value="1"/>
</dbReference>
<dbReference type="PROSITE" id="PS00707">
    <property type="entry name" value="GLYCOSYL_HYDROL_F31_2"/>
    <property type="match status" value="1"/>
</dbReference>
<dbReference type="SUPFAM" id="SSF74650">
    <property type="entry name" value="Galactose mutarotase-like"/>
    <property type="match status" value="1"/>
</dbReference>
<dbReference type="CDD" id="cd00111">
    <property type="entry name" value="Trefoil"/>
    <property type="match status" value="1"/>
</dbReference>
<dbReference type="FunFam" id="4.10.110.10:FF:000007">
    <property type="entry name" value="Lysosomal alpha-glucosidase"/>
    <property type="match status" value="1"/>
</dbReference>
<dbReference type="Pfam" id="PF21365">
    <property type="entry name" value="Glyco_hydro_31_3rd"/>
    <property type="match status" value="1"/>
</dbReference>
<dbReference type="InterPro" id="IPR000519">
    <property type="entry name" value="P_trefoil_dom"/>
</dbReference>
<evidence type="ECO:0000313" key="19">
    <source>
        <dbReference type="Proteomes" id="UP000504623"/>
    </source>
</evidence>
<dbReference type="GO" id="GO:0005765">
    <property type="term" value="C:lysosomal membrane"/>
    <property type="evidence" value="ECO:0007669"/>
    <property type="project" value="UniProtKB-SubCell"/>
</dbReference>
<protein>
    <recommendedName>
        <fullName evidence="5">Lysosomal alpha-glucosidase</fullName>
        <ecNumber evidence="4">3.2.1.20</ecNumber>
    </recommendedName>
    <alternativeName>
        <fullName evidence="13">Acid maltase</fullName>
    </alternativeName>
</protein>
<evidence type="ECO:0000256" key="10">
    <source>
        <dbReference type="ARBA" id="ARBA00023180"/>
    </source>
</evidence>
<evidence type="ECO:0000256" key="16">
    <source>
        <dbReference type="RuleBase" id="RU361185"/>
    </source>
</evidence>
<dbReference type="GO" id="GO:0005980">
    <property type="term" value="P:glycogen catabolic process"/>
    <property type="evidence" value="ECO:0007669"/>
    <property type="project" value="TreeGrafter"/>
</dbReference>
<comment type="subcellular location">
    <subcellularLocation>
        <location evidence="2">Lysosome membrane</location>
    </subcellularLocation>
</comment>
<dbReference type="InterPro" id="IPR025887">
    <property type="entry name" value="Glyco_hydro_31_N_dom"/>
</dbReference>
<evidence type="ECO:0000256" key="3">
    <source>
        <dbReference type="ARBA" id="ARBA00007806"/>
    </source>
</evidence>
<evidence type="ECO:0000313" key="20">
    <source>
        <dbReference type="RefSeq" id="XP_006869708.1"/>
    </source>
</evidence>
<dbReference type="InterPro" id="IPR048395">
    <property type="entry name" value="Glyco_hydro_31_C"/>
</dbReference>
<accession>A0A9B0TRT0</accession>
<gene>
    <name evidence="20" type="primary">GAA</name>
</gene>
<evidence type="ECO:0000256" key="11">
    <source>
        <dbReference type="ARBA" id="ARBA00023228"/>
    </source>
</evidence>
<comment type="catalytic activity">
    <reaction evidence="1">
        <text>Hydrolysis of terminal, non-reducing (1-&gt;4)-linked alpha-D-glucose residues with release of alpha-D-glucose.</text>
        <dbReference type="EC" id="3.2.1.20"/>
    </reaction>
</comment>
<name>A0A9B0TRT0_CHRAS</name>
<evidence type="ECO:0000256" key="12">
    <source>
        <dbReference type="ARBA" id="ARBA00023295"/>
    </source>
</evidence>
<dbReference type="FunFam" id="2.60.40.1760:FF:000001">
    <property type="entry name" value="Maltase-glucoamylase, intestinal"/>
    <property type="match status" value="1"/>
</dbReference>
<keyword evidence="10" id="KW-0325">Glycoprotein</keyword>
<evidence type="ECO:0000256" key="1">
    <source>
        <dbReference type="ARBA" id="ARBA00001657"/>
    </source>
</evidence>
<dbReference type="CDD" id="cd14752">
    <property type="entry name" value="GH31_N"/>
    <property type="match status" value="1"/>
</dbReference>
<dbReference type="PROSITE" id="PS00025">
    <property type="entry name" value="P_TREFOIL_1"/>
    <property type="match status" value="1"/>
</dbReference>
<keyword evidence="7 16" id="KW-0378">Hydrolase</keyword>
<dbReference type="GeneID" id="102835361"/>
<proteinExistence type="inferred from homology"/>
<dbReference type="Proteomes" id="UP000504623">
    <property type="component" value="Unplaced"/>
</dbReference>
<organism evidence="19 20">
    <name type="scientific">Chrysochloris asiatica</name>
    <name type="common">Cape golden mole</name>
    <dbReference type="NCBI Taxonomy" id="185453"/>
    <lineage>
        <taxon>Eukaryota</taxon>
        <taxon>Metazoa</taxon>
        <taxon>Chordata</taxon>
        <taxon>Craniata</taxon>
        <taxon>Vertebrata</taxon>
        <taxon>Euteleostomi</taxon>
        <taxon>Mammalia</taxon>
        <taxon>Eutheria</taxon>
        <taxon>Afrotheria</taxon>
        <taxon>Chrysochloridae</taxon>
        <taxon>Chrysochlorinae</taxon>
        <taxon>Chrysochloris</taxon>
    </lineage>
</organism>
<sequence length="1091" mass="120777">MVRSQHVTCVFPWGILEQAKGAAGREISAPRASELSDARSAARGRTEVRTEPKRLRAWPCHVVHRGRKEGGRSLTHSWPVTCLCRHVPDEVGPKWALSAGAVRRGHSPLHATGHTLVTSAPVPAEVTLHPCWASLYHGFFTAHSRLTMGVRWPSCSGTLPQPLLGACAFTLLATAALLGHILLCDFTTVPRELEKTDQVGSRRPQRLPEYYSNLRPAPAQCDVPPNSRFDCAPESAITQEQCEARGCCYIPARPGPGGPPMGQPWCFFPPSYPSYRLENLTTTALGYTAILTRTAPTFFPKDILTLQLEVQMETESRLHFTIKDPANTRYEVPLKTPRVHSQAPALLYSVEFWKDPFGLIVRRKLDGRVLLNTTVAPLFFADQFLQLSTTLPSPYVVGLAEHLSPLILSTSWTKITLWNRDMAPKPGANLYGSHPFYLVLEDGGAAHGVFLLNSNALDVVLQPSPALSWRATGGILDMYVFLGPEPKSVVQQYLAIVGHPAMPPYWALGFHLCRWGYSSTDIIRQVVQNMTQAHFPLDVQWNDLDYMDGRRDFTFNTDGFRDFPDMVEELHRAGRRYVMLVDPAISSVGPPGSYRPYDEGLRRGVFITNDTGQPLIGKVWPGASAFPDFTNPETQSWWQDMVVEFHSQVPFDGMWIDMNEPSNFVKGSEVGCPDNELENPPYVPGVVGGSLRAATICASSHQHLSSHYNLHNLYGLTEAIASSRALLMARGTRPFVISRSTFASHGQYAGHWTGDVWSSWEQLAFSVPETLLFNLLGVPLVGADICGFLGNTSEELCVRWTQLGAFYPFMRNHNDHDSMPQEPYRFSESAQRAMRKAFALRYALLPYLYTLFHRAHVMAETVARPLFLEFPQDPHTWTVDRQLLWGEALLITPVLEAGKTEVTGYFPSGTWYNLQTVPVEALGSLPPPPPTPLTSAIHSEGQWVTLPAPLDTINLHLRAGYIVPLQGPGLTTTESRKQPLALVVALSTSGEARGTLFWDDGESLDTLERGDYTLVVFLAKNNTITNKLVHVASEGADLQLSKVTILGVATAPQQVLANSVPVSDFTYSPDTKILAVPVSFSLGKQFLVSWS</sequence>
<dbReference type="InterPro" id="IPR011013">
    <property type="entry name" value="Gal_mutarotase_sf_dom"/>
</dbReference>
<dbReference type="Gene3D" id="3.20.20.80">
    <property type="entry name" value="Glycosidases"/>
    <property type="match status" value="1"/>
</dbReference>
<evidence type="ECO:0000256" key="2">
    <source>
        <dbReference type="ARBA" id="ARBA00004656"/>
    </source>
</evidence>
<dbReference type="InterPro" id="IPR030458">
    <property type="entry name" value="Glyco_hydro_31_AS"/>
</dbReference>
<dbReference type="CDD" id="cd06602">
    <property type="entry name" value="GH31_MGAM_SI_GAA"/>
    <property type="match status" value="1"/>
</dbReference>
<dbReference type="GO" id="GO:0030246">
    <property type="term" value="F:carbohydrate binding"/>
    <property type="evidence" value="ECO:0007669"/>
    <property type="project" value="InterPro"/>
</dbReference>
<dbReference type="Gene3D" id="4.10.110.10">
    <property type="entry name" value="Spasmolytic Protein, domain 1"/>
    <property type="match status" value="1"/>
</dbReference>
<dbReference type="SMART" id="SM00018">
    <property type="entry name" value="PD"/>
    <property type="match status" value="1"/>
</dbReference>
<comment type="similarity">
    <text evidence="3 16">Belongs to the glycosyl hydrolase 31 family.</text>
</comment>
<dbReference type="CTD" id="2548"/>
<comment type="caution">
    <text evidence="15">Lacks conserved residue(s) required for the propagation of feature annotation.</text>
</comment>
<dbReference type="InterPro" id="IPR030459">
    <property type="entry name" value="Glyco_hydro_31_CS"/>
</dbReference>
<dbReference type="SMR" id="A0A9B0TRT0"/>
<dbReference type="Gene3D" id="2.60.40.1760">
    <property type="entry name" value="glycosyl hydrolase (family 31)"/>
    <property type="match status" value="1"/>
</dbReference>
<evidence type="ECO:0000256" key="4">
    <source>
        <dbReference type="ARBA" id="ARBA00012741"/>
    </source>
</evidence>
<evidence type="ECO:0000256" key="7">
    <source>
        <dbReference type="ARBA" id="ARBA00022801"/>
    </source>
</evidence>
<dbReference type="GO" id="GO:0004558">
    <property type="term" value="F:alpha-1,4-glucosidase activity"/>
    <property type="evidence" value="ECO:0007669"/>
    <property type="project" value="UniProtKB-EC"/>
</dbReference>
<evidence type="ECO:0000256" key="8">
    <source>
        <dbReference type="ARBA" id="ARBA00023136"/>
    </source>
</evidence>
<evidence type="ECO:0000256" key="5">
    <source>
        <dbReference type="ARBA" id="ARBA00019338"/>
    </source>
</evidence>
<dbReference type="Pfam" id="PF13802">
    <property type="entry name" value="Gal_mutarotas_2"/>
    <property type="match status" value="1"/>
</dbReference>
<evidence type="ECO:0000256" key="6">
    <source>
        <dbReference type="ARBA" id="ARBA00022729"/>
    </source>
</evidence>
<dbReference type="InterPro" id="IPR017957">
    <property type="entry name" value="P_trefoil_CS"/>
</dbReference>
<dbReference type="PANTHER" id="PTHR22762:SF92">
    <property type="entry name" value="LYSOSOMAL ALPHA-GLUCOSIDASE"/>
    <property type="match status" value="1"/>
</dbReference>
<dbReference type="InterPro" id="IPR017853">
    <property type="entry name" value="GH"/>
</dbReference>